<dbReference type="SMART" id="SM00347">
    <property type="entry name" value="HTH_MARR"/>
    <property type="match status" value="1"/>
</dbReference>
<dbReference type="EMBL" id="JAQGEF010000021">
    <property type="protein sequence ID" value="MDA3616026.1"/>
    <property type="molecule type" value="Genomic_DNA"/>
</dbReference>
<dbReference type="InterPro" id="IPR039422">
    <property type="entry name" value="MarR/SlyA-like"/>
</dbReference>
<evidence type="ECO:0000313" key="3">
    <source>
        <dbReference type="Proteomes" id="UP001210231"/>
    </source>
</evidence>
<proteinExistence type="predicted"/>
<dbReference type="PRINTS" id="PR00598">
    <property type="entry name" value="HTHMARR"/>
</dbReference>
<dbReference type="SUPFAM" id="SSF46785">
    <property type="entry name" value="Winged helix' DNA-binding domain"/>
    <property type="match status" value="1"/>
</dbReference>
<dbReference type="InterPro" id="IPR036388">
    <property type="entry name" value="WH-like_DNA-bd_sf"/>
</dbReference>
<feature type="domain" description="HTH marR-type" evidence="1">
    <location>
        <begin position="16"/>
        <end position="148"/>
    </location>
</feature>
<dbReference type="PANTHER" id="PTHR33164:SF101">
    <property type="entry name" value="TRANSCRIPTIONAL REPRESSOR MPRA"/>
    <property type="match status" value="1"/>
</dbReference>
<sequence length="149" mass="17442">MGINKAINQDKFISEKNKLLINILYTNNWLQTKMKAFFETYDLTSQQYNILRILRGAKMPMSTLKIRERMIDRMSDTSRLVERLLNKGLVQKTVCNKDKRLVDVVITEQGLNLLAEMDYQEKLLDDIFRNISDNDAVELNGLLDKIRVD</sequence>
<reference evidence="2 3" key="1">
    <citation type="submission" date="2022-12" db="EMBL/GenBank/DDBJ databases">
        <title>Chitinophagaceae gen. sp. nov., a new member of the family Chitinophagaceae, isolated from soil in a chemical factory.</title>
        <authorList>
            <person name="Ke Z."/>
        </authorList>
    </citation>
    <scope>NUCLEOTIDE SEQUENCE [LARGE SCALE GENOMIC DNA]</scope>
    <source>
        <strain evidence="2 3">LY-5</strain>
    </source>
</reference>
<protein>
    <submittedName>
        <fullName evidence="2">MarR family transcriptional regulator</fullName>
    </submittedName>
</protein>
<dbReference type="Gene3D" id="1.10.10.10">
    <property type="entry name" value="Winged helix-like DNA-binding domain superfamily/Winged helix DNA-binding domain"/>
    <property type="match status" value="1"/>
</dbReference>
<name>A0ABT4UME5_9BACT</name>
<dbReference type="RefSeq" id="WP_407032355.1">
    <property type="nucleotide sequence ID" value="NZ_JAQGEF010000021.1"/>
</dbReference>
<evidence type="ECO:0000259" key="1">
    <source>
        <dbReference type="PROSITE" id="PS50995"/>
    </source>
</evidence>
<dbReference type="Proteomes" id="UP001210231">
    <property type="component" value="Unassembled WGS sequence"/>
</dbReference>
<evidence type="ECO:0000313" key="2">
    <source>
        <dbReference type="EMBL" id="MDA3616026.1"/>
    </source>
</evidence>
<dbReference type="PANTHER" id="PTHR33164">
    <property type="entry name" value="TRANSCRIPTIONAL REGULATOR, MARR FAMILY"/>
    <property type="match status" value="1"/>
</dbReference>
<accession>A0ABT4UME5</accession>
<keyword evidence="3" id="KW-1185">Reference proteome</keyword>
<dbReference type="InterPro" id="IPR036390">
    <property type="entry name" value="WH_DNA-bd_sf"/>
</dbReference>
<organism evidence="2 3">
    <name type="scientific">Polluticaenibacter yanchengensis</name>
    <dbReference type="NCBI Taxonomy" id="3014562"/>
    <lineage>
        <taxon>Bacteria</taxon>
        <taxon>Pseudomonadati</taxon>
        <taxon>Bacteroidota</taxon>
        <taxon>Chitinophagia</taxon>
        <taxon>Chitinophagales</taxon>
        <taxon>Chitinophagaceae</taxon>
        <taxon>Polluticaenibacter</taxon>
    </lineage>
</organism>
<gene>
    <name evidence="2" type="ORF">O3P16_14520</name>
</gene>
<dbReference type="PROSITE" id="PS50995">
    <property type="entry name" value="HTH_MARR_2"/>
    <property type="match status" value="1"/>
</dbReference>
<dbReference type="Pfam" id="PF13463">
    <property type="entry name" value="HTH_27"/>
    <property type="match status" value="1"/>
</dbReference>
<comment type="caution">
    <text evidence="2">The sequence shown here is derived from an EMBL/GenBank/DDBJ whole genome shotgun (WGS) entry which is preliminary data.</text>
</comment>
<dbReference type="InterPro" id="IPR000835">
    <property type="entry name" value="HTH_MarR-typ"/>
</dbReference>